<protein>
    <submittedName>
        <fullName evidence="1">Sporulation protein YtxC</fullName>
    </submittedName>
</protein>
<organism evidence="1 2">
    <name type="scientific">Acetonema longum DSM 6540</name>
    <dbReference type="NCBI Taxonomy" id="1009370"/>
    <lineage>
        <taxon>Bacteria</taxon>
        <taxon>Bacillati</taxon>
        <taxon>Bacillota</taxon>
        <taxon>Negativicutes</taxon>
        <taxon>Acetonemataceae</taxon>
        <taxon>Acetonema</taxon>
    </lineage>
</organism>
<dbReference type="eggNOG" id="ENOG5031S9P">
    <property type="taxonomic scope" value="Bacteria"/>
</dbReference>
<reference evidence="1 2" key="1">
    <citation type="journal article" date="2011" name="EMBO J.">
        <title>Structural diversity of bacterial flagellar motors.</title>
        <authorList>
            <person name="Chen S."/>
            <person name="Beeby M."/>
            <person name="Murphy G.E."/>
            <person name="Leadbetter J.R."/>
            <person name="Hendrixson D.R."/>
            <person name="Briegel A."/>
            <person name="Li Z."/>
            <person name="Shi J."/>
            <person name="Tocheva E.I."/>
            <person name="Muller A."/>
            <person name="Dobro M.J."/>
            <person name="Jensen G.J."/>
        </authorList>
    </citation>
    <scope>NUCLEOTIDE SEQUENCE [LARGE SCALE GENOMIC DNA]</scope>
    <source>
        <strain evidence="1 2">DSM 6540</strain>
    </source>
</reference>
<evidence type="ECO:0000313" key="1">
    <source>
        <dbReference type="EMBL" id="EGO62406.1"/>
    </source>
</evidence>
<comment type="caution">
    <text evidence="1">The sequence shown here is derived from an EMBL/GenBank/DDBJ whole genome shotgun (WGS) entry which is preliminary data.</text>
</comment>
<gene>
    <name evidence="1" type="ORF">ALO_18280</name>
</gene>
<accession>F7NNG5</accession>
<dbReference type="AlphaFoldDB" id="F7NNG5"/>
<evidence type="ECO:0000313" key="2">
    <source>
        <dbReference type="Proteomes" id="UP000003240"/>
    </source>
</evidence>
<name>F7NNG5_9FIRM</name>
<dbReference type="STRING" id="1009370.ALO_18280"/>
<proteinExistence type="predicted"/>
<dbReference type="InterPro" id="IPR014199">
    <property type="entry name" value="Spore_YtxC"/>
</dbReference>
<dbReference type="Pfam" id="PF08812">
    <property type="entry name" value="YtxC"/>
    <property type="match status" value="1"/>
</dbReference>
<dbReference type="RefSeq" id="WP_004098641.1">
    <property type="nucleotide sequence ID" value="NZ_AFGF01000221.1"/>
</dbReference>
<dbReference type="OrthoDB" id="2986513at2"/>
<dbReference type="Proteomes" id="UP000003240">
    <property type="component" value="Unassembled WGS sequence"/>
</dbReference>
<dbReference type="EMBL" id="AFGF01000221">
    <property type="protein sequence ID" value="EGO62406.1"/>
    <property type="molecule type" value="Genomic_DNA"/>
</dbReference>
<sequence>MKLLSLGMTGTTEEIRQKLQQDCNIFAREGCKLSVDELQLGGYTFLSCNIPDGEISYRSYERVKNLLKVYIAQILSDMIIIREEKNIVHDILRQDYEYFSGEEQNQIITKVFDILHNDRIMTEYSLTVRRSRIFTKMLDYLNGHNEMVLDGFIRFRLKEYRQLLASAVEQAVDEFMSDVEYQEFIRILRYFVSMQEPRFGEVHVVVDKNNVVYIFDADGEILNDQDGEQFTVNTQDGTHDQDLLMSALITVAPQMIIFHFASKVKNKELVATVQEVFTERVFVCDGCRICNVDLTPNRKSGSNPVDT</sequence>
<keyword evidence="2" id="KW-1185">Reference proteome</keyword>